<dbReference type="FunFam" id="1.10.860.10:FF:000001">
    <property type="entry name" value="Replicative DNA helicase"/>
    <property type="match status" value="1"/>
</dbReference>
<dbReference type="InterPro" id="IPR027417">
    <property type="entry name" value="P-loop_NTPase"/>
</dbReference>
<sequence length="490" mass="54233">MAKTTRTKNKEVSIEAIGIEAGKVPPQAIDVEEAVIGALLIEPNAVPEVLDSLTADCFYKDAHRKIFSAISKLSSAHDPVDIYTVADQLKKDGQLEEIGGAYYLSLLSSKVGAAAHVDYHVKILLQKYIQRELISISAEMQRDSFDDGIPADDLLDNAQQKLFTLAERNMKRETQPIQDVIKEAVMDIEANQDRTDGLSGVPSGYTGIDRVTLGWQASDLVIIAARPAMGKTAFVLTMARNMAVDHKIPVAFFSLEMSSKQLVKRLLVSETGLSSEKIRGGKRLYDYEMIQLHERIKDLASAPLYIDDTPSLSIYELRSKARRLVRTAGVKLIIVDYLQLMTGPPELRGMREQEVSNISRSLKAIAKELDIPVIALSQLSRAVETRGGNKRPQLSDLRESGAIEQDADIVMFIHRPEYYGMESETAEQGLAEIIIAKHRNGSTADVPMRFRASEARFVDANEGGFGDFDPSSDEYMVESSMNNSEFESAD</sequence>
<dbReference type="PANTHER" id="PTHR30153:SF2">
    <property type="entry name" value="REPLICATIVE DNA HELICASE"/>
    <property type="match status" value="1"/>
</dbReference>
<evidence type="ECO:0000256" key="1">
    <source>
        <dbReference type="ARBA" id="ARBA00008428"/>
    </source>
</evidence>
<dbReference type="GO" id="GO:0005829">
    <property type="term" value="C:cytosol"/>
    <property type="evidence" value="ECO:0007669"/>
    <property type="project" value="TreeGrafter"/>
</dbReference>
<dbReference type="GO" id="GO:0016787">
    <property type="term" value="F:hydrolase activity"/>
    <property type="evidence" value="ECO:0007669"/>
    <property type="project" value="UniProtKB-KW"/>
</dbReference>
<dbReference type="EC" id="5.6.2.3" evidence="12 13"/>
<keyword evidence="8 13" id="KW-0238">DNA-binding</keyword>
<keyword evidence="4 13" id="KW-0547">Nucleotide-binding</keyword>
<evidence type="ECO:0000256" key="8">
    <source>
        <dbReference type="ARBA" id="ARBA00023125"/>
    </source>
</evidence>
<evidence type="ECO:0000256" key="4">
    <source>
        <dbReference type="ARBA" id="ARBA00022741"/>
    </source>
</evidence>
<keyword evidence="2 13" id="KW-0639">Primosome</keyword>
<reference evidence="15" key="1">
    <citation type="journal article" date="2021" name="PeerJ">
        <title>Extensive microbial diversity within the chicken gut microbiome revealed by metagenomics and culture.</title>
        <authorList>
            <person name="Gilroy R."/>
            <person name="Ravi A."/>
            <person name="Getino M."/>
            <person name="Pursley I."/>
            <person name="Horton D.L."/>
            <person name="Alikhan N.F."/>
            <person name="Baker D."/>
            <person name="Gharbi K."/>
            <person name="Hall N."/>
            <person name="Watson M."/>
            <person name="Adriaenssens E.M."/>
            <person name="Foster-Nyarko E."/>
            <person name="Jarju S."/>
            <person name="Secka A."/>
            <person name="Antonio M."/>
            <person name="Oren A."/>
            <person name="Chaudhuri R.R."/>
            <person name="La Ragione R."/>
            <person name="Hildebrand F."/>
            <person name="Pallen M.J."/>
        </authorList>
    </citation>
    <scope>NUCLEOTIDE SEQUENCE</scope>
    <source>
        <strain evidence="15">Gambia16-554</strain>
    </source>
</reference>
<keyword evidence="6 13" id="KW-0347">Helicase</keyword>
<dbReference type="SUPFAM" id="SSF48024">
    <property type="entry name" value="N-terminal domain of DnaB helicase"/>
    <property type="match status" value="1"/>
</dbReference>
<dbReference type="SUPFAM" id="SSF52540">
    <property type="entry name" value="P-loop containing nucleoside triphosphate hydrolases"/>
    <property type="match status" value="1"/>
</dbReference>
<dbReference type="Gene3D" id="1.10.860.10">
    <property type="entry name" value="DNAb Helicase, Chain A"/>
    <property type="match status" value="1"/>
</dbReference>
<evidence type="ECO:0000256" key="5">
    <source>
        <dbReference type="ARBA" id="ARBA00022801"/>
    </source>
</evidence>
<dbReference type="InterPro" id="IPR007694">
    <property type="entry name" value="DNA_helicase_DnaB-like_C"/>
</dbReference>
<dbReference type="InterPro" id="IPR036185">
    <property type="entry name" value="DNA_heli_DnaB-like_N_sf"/>
</dbReference>
<evidence type="ECO:0000256" key="3">
    <source>
        <dbReference type="ARBA" id="ARBA00022705"/>
    </source>
</evidence>
<dbReference type="Pfam" id="PF03796">
    <property type="entry name" value="DnaB_C"/>
    <property type="match status" value="1"/>
</dbReference>
<dbReference type="InterPro" id="IPR016136">
    <property type="entry name" value="DNA_helicase_N/primase_C"/>
</dbReference>
<evidence type="ECO:0000313" key="16">
    <source>
        <dbReference type="Proteomes" id="UP000824115"/>
    </source>
</evidence>
<dbReference type="NCBIfam" id="TIGR00665">
    <property type="entry name" value="DnaB"/>
    <property type="match status" value="1"/>
</dbReference>
<dbReference type="AlphaFoldDB" id="A0A9D2GS11"/>
<evidence type="ECO:0000256" key="9">
    <source>
        <dbReference type="ARBA" id="ARBA00023235"/>
    </source>
</evidence>
<comment type="catalytic activity">
    <reaction evidence="11 13">
        <text>ATP + H2O = ADP + phosphate + H(+)</text>
        <dbReference type="Rhea" id="RHEA:13065"/>
        <dbReference type="ChEBI" id="CHEBI:15377"/>
        <dbReference type="ChEBI" id="CHEBI:15378"/>
        <dbReference type="ChEBI" id="CHEBI:30616"/>
        <dbReference type="ChEBI" id="CHEBI:43474"/>
        <dbReference type="ChEBI" id="CHEBI:456216"/>
        <dbReference type="EC" id="5.6.2.3"/>
    </reaction>
</comment>
<proteinExistence type="inferred from homology"/>
<keyword evidence="9" id="KW-0413">Isomerase</keyword>
<dbReference type="PROSITE" id="PS51199">
    <property type="entry name" value="SF4_HELICASE"/>
    <property type="match status" value="1"/>
</dbReference>
<dbReference type="InterPro" id="IPR007692">
    <property type="entry name" value="DNA_helicase_DnaB"/>
</dbReference>
<evidence type="ECO:0000256" key="11">
    <source>
        <dbReference type="ARBA" id="ARBA00048954"/>
    </source>
</evidence>
<keyword evidence="3 13" id="KW-0235">DNA replication</keyword>
<comment type="caution">
    <text evidence="15">The sequence shown here is derived from an EMBL/GenBank/DDBJ whole genome shotgun (WGS) entry which is preliminary data.</text>
</comment>
<dbReference type="Gene3D" id="3.40.50.300">
    <property type="entry name" value="P-loop containing nucleotide triphosphate hydrolases"/>
    <property type="match status" value="1"/>
</dbReference>
<reference evidence="15" key="2">
    <citation type="submission" date="2021-04" db="EMBL/GenBank/DDBJ databases">
        <authorList>
            <person name="Gilroy R."/>
        </authorList>
    </citation>
    <scope>NUCLEOTIDE SEQUENCE</scope>
    <source>
        <strain evidence="15">Gambia16-554</strain>
    </source>
</reference>
<protein>
    <recommendedName>
        <fullName evidence="12 13">Replicative DNA helicase</fullName>
        <ecNumber evidence="12 13">5.6.2.3</ecNumber>
    </recommendedName>
</protein>
<evidence type="ECO:0000256" key="6">
    <source>
        <dbReference type="ARBA" id="ARBA00022806"/>
    </source>
</evidence>
<evidence type="ECO:0000313" key="15">
    <source>
        <dbReference type="EMBL" id="HIZ86204.1"/>
    </source>
</evidence>
<evidence type="ECO:0000256" key="2">
    <source>
        <dbReference type="ARBA" id="ARBA00022515"/>
    </source>
</evidence>
<dbReference type="GO" id="GO:1990077">
    <property type="term" value="C:primosome complex"/>
    <property type="evidence" value="ECO:0007669"/>
    <property type="project" value="UniProtKB-UniRule"/>
</dbReference>
<dbReference type="PANTHER" id="PTHR30153">
    <property type="entry name" value="REPLICATIVE DNA HELICASE DNAB"/>
    <property type="match status" value="1"/>
</dbReference>
<keyword evidence="7 13" id="KW-0067">ATP-binding</keyword>
<dbReference type="GO" id="GO:0005524">
    <property type="term" value="F:ATP binding"/>
    <property type="evidence" value="ECO:0007669"/>
    <property type="project" value="UniProtKB-UniRule"/>
</dbReference>
<evidence type="ECO:0000256" key="12">
    <source>
        <dbReference type="NCBIfam" id="TIGR00665"/>
    </source>
</evidence>
<evidence type="ECO:0000256" key="7">
    <source>
        <dbReference type="ARBA" id="ARBA00022840"/>
    </source>
</evidence>
<dbReference type="EMBL" id="DXAW01000117">
    <property type="protein sequence ID" value="HIZ86204.1"/>
    <property type="molecule type" value="Genomic_DNA"/>
</dbReference>
<dbReference type="GO" id="GO:0006269">
    <property type="term" value="P:DNA replication, synthesis of primer"/>
    <property type="evidence" value="ECO:0007669"/>
    <property type="project" value="UniProtKB-UniRule"/>
</dbReference>
<dbReference type="Proteomes" id="UP000824115">
    <property type="component" value="Unassembled WGS sequence"/>
</dbReference>
<dbReference type="GO" id="GO:0003677">
    <property type="term" value="F:DNA binding"/>
    <property type="evidence" value="ECO:0007669"/>
    <property type="project" value="UniProtKB-UniRule"/>
</dbReference>
<name>A0A9D2GS11_9BACT</name>
<comment type="function">
    <text evidence="10 13">The main replicative DNA helicase, it participates in initiation and elongation during chromosome replication. Travels ahead of the DNA replisome, separating dsDNA into templates for DNA synthesis. A processive ATP-dependent 5'-3' DNA helicase it has DNA-dependent ATPase activity.</text>
</comment>
<keyword evidence="5 13" id="KW-0378">Hydrolase</keyword>
<feature type="domain" description="SF4 helicase" evidence="14">
    <location>
        <begin position="194"/>
        <end position="464"/>
    </location>
</feature>
<dbReference type="InterPro" id="IPR007693">
    <property type="entry name" value="DNA_helicase_DnaB-like_N"/>
</dbReference>
<evidence type="ECO:0000259" key="14">
    <source>
        <dbReference type="PROSITE" id="PS51199"/>
    </source>
</evidence>
<evidence type="ECO:0000256" key="13">
    <source>
        <dbReference type="RuleBase" id="RU362085"/>
    </source>
</evidence>
<evidence type="ECO:0000256" key="10">
    <source>
        <dbReference type="ARBA" id="ARBA00044932"/>
    </source>
</evidence>
<dbReference type="CDD" id="cd00984">
    <property type="entry name" value="DnaB_C"/>
    <property type="match status" value="1"/>
</dbReference>
<dbReference type="Pfam" id="PF00772">
    <property type="entry name" value="DnaB"/>
    <property type="match status" value="1"/>
</dbReference>
<accession>A0A9D2GS11</accession>
<gene>
    <name evidence="15" type="primary">dnaB</name>
    <name evidence="15" type="ORF">IAC04_06910</name>
</gene>
<comment type="similarity">
    <text evidence="1 13">Belongs to the helicase family. DnaB subfamily.</text>
</comment>
<organism evidence="15 16">
    <name type="scientific">Candidatus Coprenecus stercoravium</name>
    <dbReference type="NCBI Taxonomy" id="2840735"/>
    <lineage>
        <taxon>Bacteria</taxon>
        <taxon>Pseudomonadati</taxon>
        <taxon>Bacteroidota</taxon>
        <taxon>Bacteroidia</taxon>
        <taxon>Bacteroidales</taxon>
        <taxon>Rikenellaceae</taxon>
        <taxon>Rikenellaceae incertae sedis</taxon>
        <taxon>Candidatus Coprenecus</taxon>
    </lineage>
</organism>
<dbReference type="GO" id="GO:0043139">
    <property type="term" value="F:5'-3' DNA helicase activity"/>
    <property type="evidence" value="ECO:0007669"/>
    <property type="project" value="UniProtKB-EC"/>
</dbReference>